<evidence type="ECO:0000313" key="3">
    <source>
        <dbReference type="Proteomes" id="UP000244336"/>
    </source>
</evidence>
<dbReference type="InterPro" id="IPR036691">
    <property type="entry name" value="Endo/exonu/phosph_ase_sf"/>
</dbReference>
<dbReference type="PANTHER" id="PTHR23227">
    <property type="entry name" value="BUCENTAUR RELATED"/>
    <property type="match status" value="1"/>
</dbReference>
<organism evidence="2 3">
    <name type="scientific">Panicum hallii var. hallii</name>
    <dbReference type="NCBI Taxonomy" id="1504633"/>
    <lineage>
        <taxon>Eukaryota</taxon>
        <taxon>Viridiplantae</taxon>
        <taxon>Streptophyta</taxon>
        <taxon>Embryophyta</taxon>
        <taxon>Tracheophyta</taxon>
        <taxon>Spermatophyta</taxon>
        <taxon>Magnoliopsida</taxon>
        <taxon>Liliopsida</taxon>
        <taxon>Poales</taxon>
        <taxon>Poaceae</taxon>
        <taxon>PACMAD clade</taxon>
        <taxon>Panicoideae</taxon>
        <taxon>Panicodae</taxon>
        <taxon>Paniceae</taxon>
        <taxon>Panicinae</taxon>
        <taxon>Panicum</taxon>
        <taxon>Panicum sect. Panicum</taxon>
    </lineage>
</organism>
<accession>A0A2T7ESL5</accession>
<dbReference type="GO" id="GO:0003824">
    <property type="term" value="F:catalytic activity"/>
    <property type="evidence" value="ECO:0007669"/>
    <property type="project" value="InterPro"/>
</dbReference>
<dbReference type="STRING" id="1504633.A0A2T7ESL5"/>
<dbReference type="Gene3D" id="3.60.10.10">
    <property type="entry name" value="Endonuclease/exonuclease/phosphatase"/>
    <property type="match status" value="1"/>
</dbReference>
<keyword evidence="3" id="KW-1185">Reference proteome</keyword>
<proteinExistence type="predicted"/>
<dbReference type="EMBL" id="CM009750">
    <property type="protein sequence ID" value="PUZ70817.1"/>
    <property type="molecule type" value="Genomic_DNA"/>
</dbReference>
<name>A0A2T7ESL5_9POAL</name>
<evidence type="ECO:0000259" key="1">
    <source>
        <dbReference type="Pfam" id="PF03372"/>
    </source>
</evidence>
<dbReference type="Pfam" id="PF03372">
    <property type="entry name" value="Exo_endo_phos"/>
    <property type="match status" value="1"/>
</dbReference>
<dbReference type="Proteomes" id="UP000244336">
    <property type="component" value="Chromosome 2"/>
</dbReference>
<feature type="domain" description="Endonuclease/exonuclease/phosphatase" evidence="1">
    <location>
        <begin position="56"/>
        <end position="186"/>
    </location>
</feature>
<gene>
    <name evidence="2" type="ORF">GQ55_2G265700</name>
</gene>
<dbReference type="AlphaFoldDB" id="A0A2T7ESL5"/>
<dbReference type="PANTHER" id="PTHR23227:SF67">
    <property type="entry name" value="CRANIOFACIAL DEVELOPMENT PROTEIN 2-LIKE"/>
    <property type="match status" value="1"/>
</dbReference>
<evidence type="ECO:0000313" key="2">
    <source>
        <dbReference type="EMBL" id="PUZ70817.1"/>
    </source>
</evidence>
<protein>
    <recommendedName>
        <fullName evidence="1">Endonuclease/exonuclease/phosphatase domain-containing protein</fullName>
    </recommendedName>
</protein>
<sequence>MISEQGSGRRSLCGALHLRPGVVKNEQGSSHFSRRVRRVRKLAEPTRIRLGSLTGKLRELVDVAIRRRVNILCVQETKWKGQKAKEVEGSGFKLWYTGIISGRNGVGILIDKSFKDGVVDVRRQGDRIILMRLVIGDLVLNVISAYAPQVGLSESSKSQFWEDLDSTVSTVPISEKLFIGGDLNGHVGATTVGYERVHGGFGYGSRNGGGGGGCFEFCVGLRPAVSEYPL</sequence>
<dbReference type="InterPro" id="IPR027124">
    <property type="entry name" value="Swc5/CFDP1/2"/>
</dbReference>
<dbReference type="OrthoDB" id="418748at2759"/>
<reference evidence="2 3" key="1">
    <citation type="submission" date="2018-04" db="EMBL/GenBank/DDBJ databases">
        <title>WGS assembly of Panicum hallii var. hallii HAL2.</title>
        <authorList>
            <person name="Lovell J."/>
            <person name="Jenkins J."/>
            <person name="Lowry D."/>
            <person name="Mamidi S."/>
            <person name="Sreedasyam A."/>
            <person name="Weng X."/>
            <person name="Barry K."/>
            <person name="Bonette J."/>
            <person name="Campitelli B."/>
            <person name="Daum C."/>
            <person name="Gordon S."/>
            <person name="Gould B."/>
            <person name="Lipzen A."/>
            <person name="MacQueen A."/>
            <person name="Palacio-Mejia J."/>
            <person name="Plott C."/>
            <person name="Shakirov E."/>
            <person name="Shu S."/>
            <person name="Yoshinaga Y."/>
            <person name="Zane M."/>
            <person name="Rokhsar D."/>
            <person name="Grimwood J."/>
            <person name="Schmutz J."/>
            <person name="Juenger T."/>
        </authorList>
    </citation>
    <scope>NUCLEOTIDE SEQUENCE [LARGE SCALE GENOMIC DNA]</scope>
    <source>
        <strain evidence="3">cv. HAL2</strain>
    </source>
</reference>
<dbReference type="SUPFAM" id="SSF56219">
    <property type="entry name" value="DNase I-like"/>
    <property type="match status" value="1"/>
</dbReference>
<dbReference type="InterPro" id="IPR005135">
    <property type="entry name" value="Endo/exonuclease/phosphatase"/>
</dbReference>
<dbReference type="Gramene" id="PUZ70817">
    <property type="protein sequence ID" value="PUZ70817"/>
    <property type="gene ID" value="GQ55_2G265700"/>
</dbReference>